<evidence type="ECO:0000256" key="1">
    <source>
        <dbReference type="PROSITE-ProRule" id="PRU00235"/>
    </source>
</evidence>
<name>Q4TE76_TETNG</name>
<feature type="region of interest" description="Disordered" evidence="2">
    <location>
        <begin position="321"/>
        <end position="340"/>
    </location>
</feature>
<dbReference type="GO" id="GO:0005737">
    <property type="term" value="C:cytoplasm"/>
    <property type="evidence" value="ECO:0007669"/>
    <property type="project" value="TreeGrafter"/>
</dbReference>
<dbReference type="Gene3D" id="2.130.10.30">
    <property type="entry name" value="Regulator of chromosome condensation 1/beta-lactamase-inhibitor protein II"/>
    <property type="match status" value="1"/>
</dbReference>
<organism evidence="3">
    <name type="scientific">Tetraodon nigroviridis</name>
    <name type="common">Spotted green pufferfish</name>
    <name type="synonym">Chelonodon nigroviridis</name>
    <dbReference type="NCBI Taxonomy" id="99883"/>
    <lineage>
        <taxon>Eukaryota</taxon>
        <taxon>Metazoa</taxon>
        <taxon>Chordata</taxon>
        <taxon>Craniata</taxon>
        <taxon>Vertebrata</taxon>
        <taxon>Euteleostomi</taxon>
        <taxon>Actinopterygii</taxon>
        <taxon>Neopterygii</taxon>
        <taxon>Teleostei</taxon>
        <taxon>Neoteleostei</taxon>
        <taxon>Acanthomorphata</taxon>
        <taxon>Eupercaria</taxon>
        <taxon>Tetraodontiformes</taxon>
        <taxon>Tetradontoidea</taxon>
        <taxon>Tetraodontidae</taxon>
        <taxon>Tetraodon</taxon>
    </lineage>
</organism>
<dbReference type="InterPro" id="IPR000408">
    <property type="entry name" value="Reg_chr_condens"/>
</dbReference>
<dbReference type="GO" id="GO:0005813">
    <property type="term" value="C:centrosome"/>
    <property type="evidence" value="ECO:0007669"/>
    <property type="project" value="TreeGrafter"/>
</dbReference>
<dbReference type="Pfam" id="PF13540">
    <property type="entry name" value="RCC1_2"/>
    <property type="match status" value="1"/>
</dbReference>
<dbReference type="KEGG" id="tng:GSTEN00002391G001"/>
<proteinExistence type="predicted"/>
<dbReference type="GO" id="GO:0005085">
    <property type="term" value="F:guanyl-nucleotide exchange factor activity"/>
    <property type="evidence" value="ECO:0007669"/>
    <property type="project" value="TreeGrafter"/>
</dbReference>
<accession>Q4TE76</accession>
<dbReference type="SUPFAM" id="SSF50985">
    <property type="entry name" value="RCC1/BLIP-II"/>
    <property type="match status" value="1"/>
</dbReference>
<evidence type="ECO:0000313" key="3">
    <source>
        <dbReference type="EMBL" id="CAF88806.1"/>
    </source>
</evidence>
<feature type="region of interest" description="Disordered" evidence="2">
    <location>
        <begin position="263"/>
        <end position="313"/>
    </location>
</feature>
<protein>
    <submittedName>
        <fullName evidence="3">(spotted green pufferfish) hypothetical protein</fullName>
    </submittedName>
</protein>
<reference evidence="3" key="2">
    <citation type="submission" date="2004-02" db="EMBL/GenBank/DDBJ databases">
        <authorList>
            <consortium name="Genoscope"/>
            <consortium name="Whitehead Institute Centre for Genome Research"/>
        </authorList>
    </citation>
    <scope>NUCLEOTIDE SEQUENCE</scope>
</reference>
<evidence type="ECO:0000256" key="2">
    <source>
        <dbReference type="SAM" id="MobiDB-lite"/>
    </source>
</evidence>
<feature type="region of interest" description="Disordered" evidence="2">
    <location>
        <begin position="346"/>
        <end position="369"/>
    </location>
</feature>
<gene>
    <name evidence="3" type="ORF">GSTENG00002391001</name>
</gene>
<feature type="repeat" description="RCC1" evidence="1">
    <location>
        <begin position="168"/>
        <end position="218"/>
    </location>
</feature>
<dbReference type="AlphaFoldDB" id="Q4TE76"/>
<dbReference type="PANTHER" id="PTHR46089:SF3">
    <property type="entry name" value="ALSIN"/>
    <property type="match status" value="1"/>
</dbReference>
<feature type="repeat" description="RCC1" evidence="1">
    <location>
        <begin position="60"/>
        <end position="108"/>
    </location>
</feature>
<dbReference type="PROSITE" id="PS50012">
    <property type="entry name" value="RCC1_3"/>
    <property type="match status" value="3"/>
</dbReference>
<dbReference type="Pfam" id="PF00415">
    <property type="entry name" value="RCC1"/>
    <property type="match status" value="1"/>
</dbReference>
<dbReference type="GO" id="GO:0016197">
    <property type="term" value="P:endosomal transport"/>
    <property type="evidence" value="ECO:0007669"/>
    <property type="project" value="TreeGrafter"/>
</dbReference>
<feature type="non-terminal residue" evidence="3">
    <location>
        <position position="423"/>
    </location>
</feature>
<dbReference type="InterPro" id="IPR009091">
    <property type="entry name" value="RCC1/BLIP-II"/>
</dbReference>
<dbReference type="GO" id="GO:0030425">
    <property type="term" value="C:dendrite"/>
    <property type="evidence" value="ECO:0007669"/>
    <property type="project" value="TreeGrafter"/>
</dbReference>
<comment type="caution">
    <text evidence="3">The sequence shown here is derived from an EMBL/GenBank/DDBJ whole genome shotgun (WGS) entry which is preliminary data.</text>
</comment>
<sequence length="423" mass="44169">MAAALWMAHSSEDGGGDERGLLHIWRGYSCSVTPERTLLSRPVLQVALGTGHGLLLVEGGQVYSFGELPWKQSQGPVVEKLTLETSLSGQQVVAIAAGSYHSGAVTEGGGVHMWGDNGSGQFGLSALKTIANPTPVALLDPAGGRSQAVRVLELACGARHGLALSARREVWAWGSGCQLGLNTSVFPVWKPQKVRQLSGRCVLQVGCGAEHSLALVRRLGQAEAQGPPVDKCRQCQQLLYTMTDKEDHVIISDSHYCVPAVDQDQDQDQDQDEARAGRARSGAAWPSLAATPGAAVPQPASFPSRGGGSARRACPAAGSQLCSAQAPPAGPRGPRSSLYPDEQAVEDYPRELSDTQAQQEGGAGSQVRKSADPPLLLLTCWTLIPQPSCRGAAAATPSSVLNSLVASCASAVGERVASTYEAL</sequence>
<dbReference type="GO" id="GO:0031267">
    <property type="term" value="F:small GTPase binding"/>
    <property type="evidence" value="ECO:0007669"/>
    <property type="project" value="TreeGrafter"/>
</dbReference>
<reference evidence="3" key="1">
    <citation type="journal article" date="2004" name="Nature">
        <title>Genome duplication in the teleost fish Tetraodon nigroviridis reveals the early vertebrate proto-karyotype.</title>
        <authorList>
            <person name="Jaillon O."/>
            <person name="Aury J.-M."/>
            <person name="Brunet F."/>
            <person name="Petit J.-L."/>
            <person name="Stange-Thomann N."/>
            <person name="Mauceli E."/>
            <person name="Bouneau L."/>
            <person name="Fischer C."/>
            <person name="Ozouf-Costaz C."/>
            <person name="Bernot A."/>
            <person name="Nicaud S."/>
            <person name="Jaffe D."/>
            <person name="Fisher S."/>
            <person name="Lutfalla G."/>
            <person name="Dossat C."/>
            <person name="Segurens B."/>
            <person name="Dasilva C."/>
            <person name="Salanoubat M."/>
            <person name="Levy M."/>
            <person name="Boudet N."/>
            <person name="Castellano S."/>
            <person name="Anthouard V."/>
            <person name="Jubin C."/>
            <person name="Castelli V."/>
            <person name="Katinka M."/>
            <person name="Vacherie B."/>
            <person name="Biemont C."/>
            <person name="Skalli Z."/>
            <person name="Cattolico L."/>
            <person name="Poulain J."/>
            <person name="De Berardinis V."/>
            <person name="Cruaud C."/>
            <person name="Duprat S."/>
            <person name="Brottier P."/>
            <person name="Coutanceau J.-P."/>
            <person name="Gouzy J."/>
            <person name="Parra G."/>
            <person name="Lardier G."/>
            <person name="Chapple C."/>
            <person name="McKernan K.J."/>
            <person name="McEwan P."/>
            <person name="Bosak S."/>
            <person name="Kellis M."/>
            <person name="Volff J.-N."/>
            <person name="Guigo R."/>
            <person name="Zody M.C."/>
            <person name="Mesirov J."/>
            <person name="Lindblad-Toh K."/>
            <person name="Birren B."/>
            <person name="Nusbaum C."/>
            <person name="Kahn D."/>
            <person name="Robinson-Rechavi M."/>
            <person name="Laudet V."/>
            <person name="Schachter V."/>
            <person name="Quetier F."/>
            <person name="Saurin W."/>
            <person name="Scarpelli C."/>
            <person name="Wincker P."/>
            <person name="Lander E.S."/>
            <person name="Weissenbach J."/>
            <person name="Roest Crollius H."/>
        </authorList>
    </citation>
    <scope>NUCLEOTIDE SEQUENCE [LARGE SCALE GENOMIC DNA]</scope>
</reference>
<dbReference type="PROSITE" id="PS00626">
    <property type="entry name" value="RCC1_2"/>
    <property type="match status" value="2"/>
</dbReference>
<feature type="repeat" description="RCC1" evidence="1">
    <location>
        <begin position="109"/>
        <end position="167"/>
    </location>
</feature>
<dbReference type="EMBL" id="CAAE01005595">
    <property type="protein sequence ID" value="CAF88806.1"/>
    <property type="molecule type" value="Genomic_DNA"/>
</dbReference>
<dbReference type="OrthoDB" id="48314at2759"/>
<dbReference type="PANTHER" id="PTHR46089">
    <property type="entry name" value="ALSIN HOMOLOG"/>
    <property type="match status" value="1"/>
</dbReference>
<dbReference type="InterPro" id="IPR051984">
    <property type="entry name" value="Alsin"/>
</dbReference>